<evidence type="ECO:0000256" key="7">
    <source>
        <dbReference type="PROSITE-ProRule" id="PRU00023"/>
    </source>
</evidence>
<keyword evidence="5 7" id="KW-0040">ANK repeat</keyword>
<name>A0A974C1T4_XENLA</name>
<keyword evidence="3" id="KW-0053">Apoptosis</keyword>
<keyword evidence="6" id="KW-0539">Nucleus</keyword>
<dbReference type="GO" id="GO:0042981">
    <property type="term" value="P:regulation of apoptotic process"/>
    <property type="evidence" value="ECO:0007669"/>
    <property type="project" value="InterPro"/>
</dbReference>
<evidence type="ECO:0000256" key="8">
    <source>
        <dbReference type="PROSITE-ProRule" id="PRU00192"/>
    </source>
</evidence>
<dbReference type="InterPro" id="IPR036770">
    <property type="entry name" value="Ankyrin_rpt-contain_sf"/>
</dbReference>
<dbReference type="SMART" id="SM00326">
    <property type="entry name" value="SH3"/>
    <property type="match status" value="1"/>
</dbReference>
<comment type="subcellular location">
    <subcellularLocation>
        <location evidence="1">Nucleus</location>
    </subcellularLocation>
</comment>
<dbReference type="OMA" id="IEHINDM"/>
<feature type="repeat" description="ANK" evidence="7">
    <location>
        <begin position="765"/>
        <end position="797"/>
    </location>
</feature>
<proteinExistence type="predicted"/>
<feature type="region of interest" description="Disordered" evidence="10">
    <location>
        <begin position="297"/>
        <end position="397"/>
    </location>
</feature>
<dbReference type="PANTHER" id="PTHR24131">
    <property type="entry name" value="APOPTOSIS-STIMULATING OF P53 PROTEIN"/>
    <property type="match status" value="1"/>
</dbReference>
<dbReference type="Pfam" id="PF00018">
    <property type="entry name" value="SH3_1"/>
    <property type="match status" value="1"/>
</dbReference>
<dbReference type="EMBL" id="CM004481">
    <property type="protein sequence ID" value="OCT64929.1"/>
    <property type="molecule type" value="Genomic_DNA"/>
</dbReference>
<sequence length="1120" mass="124062">MNRNWEQRLRYLKQQERRQLQSVSEGEKLEKLRERVELQENKLKKIRTVRGQVDHSKVINGNLSAEIEHITDMFQEKQQELQAAVLKVEQLTQQLEDLRKGKLNGFHGYNGQLTGPAALELKKLYQELQIRNRLNQEQSSKLQQQKELLNKRNTEVTIMDKRINELRERLYKKKVEARQKENIPLNRINGTPSPQSTLSVCGRVAAVGPYIQVPSAANYNIPADPVKPQSLSIAANATHTRPKSDSGCVRKSPGLWKVSDLDIIVDPVQSDSTSHLQPSDHNVIHQAPALSDSLHRKLPTQMPGLSKTLPHNYGMYQNSLPLSATNSLERRDGSLSRSGPTTRPRPLPLASTSNVHPPGSSQQIQQRISVPPSPTYQPSSSPIFPGTDGRPDPPLTVAIRPFLADKGSRPQSPRKGPQTVNSSSIYSMYLQQSAPPKHYQQAVYNTLNKSVKAVYGKPVVQSGSNNSSPLPFMYGASSGTSHVQVDGMDREPGVEVVPPSGENSGVENIPRPLSPTKLTPIVHSPMRFQSDADLEALRRKLANAPRPLKKRSSITEPEGPSGPNIQKLLYQRFNTLAGGIETAPFYPQSNSQDFVGTLADVDNGNTNTNGNLAEAISMQPAVVSPPLPEPPIPADNNDNKLCSPITEEPLSEEIIPESSEDNNNNNPAIAPSNDKTPSPILEVASPVKEDLLPSPSIPVPMQQVKRTNLKKPNSERTGHGLRVKFIPLALLLDASLEGEFDLVQRIIYEVILHCRVEDPSKPNDEGITPLHNAVCAGHHHIVKFLIDFGVNVNAADSDGWTPLHCAASCNSVHLCKMLVECGAAIFASTISDVETAADKCEEMEEGYIQCSQFLYGVQEKLGVMNKGLVYALWDYEAQNADELSFREGDAISIVKRKDDVETEWWWARLNDKEGYVPKNLLGIASSFYVASPFMLPVLFFQILNWPYTEIRSSGDVAKRADLSPICPHQGGRYLADRPNDRIIMLPIWVLLSARVWPALGCSIHSSCSGVLKVAIDVEIPSGVPRVQRLDQNGCNTGGQITGPHKRTDAAAIQRDFLTCPNKGYRSRKPVGWPHTRVNKLPTRSDGSFYRPMYGGLKANTYRRMPYWSIPDNKLGLHRTS</sequence>
<evidence type="ECO:0000256" key="5">
    <source>
        <dbReference type="ARBA" id="ARBA00023043"/>
    </source>
</evidence>
<gene>
    <name evidence="12" type="ORF">XELAEV_18041167mg</name>
</gene>
<evidence type="ECO:0000313" key="12">
    <source>
        <dbReference type="EMBL" id="OCT64929.1"/>
    </source>
</evidence>
<dbReference type="GO" id="GO:0006915">
    <property type="term" value="P:apoptotic process"/>
    <property type="evidence" value="ECO:0007669"/>
    <property type="project" value="UniProtKB-KW"/>
</dbReference>
<dbReference type="SMART" id="SM00248">
    <property type="entry name" value="ANK"/>
    <property type="match status" value="2"/>
</dbReference>
<evidence type="ECO:0000259" key="11">
    <source>
        <dbReference type="PROSITE" id="PS50002"/>
    </source>
</evidence>
<feature type="coiled-coil region" evidence="9">
    <location>
        <begin position="74"/>
        <end position="101"/>
    </location>
</feature>
<keyword evidence="2 8" id="KW-0728">SH3 domain</keyword>
<feature type="region of interest" description="Disordered" evidence="10">
    <location>
        <begin position="497"/>
        <end position="518"/>
    </location>
</feature>
<dbReference type="InterPro" id="IPR002110">
    <property type="entry name" value="Ankyrin_rpt"/>
</dbReference>
<evidence type="ECO:0000256" key="3">
    <source>
        <dbReference type="ARBA" id="ARBA00022703"/>
    </source>
</evidence>
<feature type="region of interest" description="Disordered" evidence="10">
    <location>
        <begin position="543"/>
        <end position="563"/>
    </location>
</feature>
<evidence type="ECO:0000256" key="2">
    <source>
        <dbReference type="ARBA" id="ARBA00022443"/>
    </source>
</evidence>
<organism evidence="12 13">
    <name type="scientific">Xenopus laevis</name>
    <name type="common">African clawed frog</name>
    <dbReference type="NCBI Taxonomy" id="8355"/>
    <lineage>
        <taxon>Eukaryota</taxon>
        <taxon>Metazoa</taxon>
        <taxon>Chordata</taxon>
        <taxon>Craniata</taxon>
        <taxon>Vertebrata</taxon>
        <taxon>Euteleostomi</taxon>
        <taxon>Amphibia</taxon>
        <taxon>Batrachia</taxon>
        <taxon>Anura</taxon>
        <taxon>Pipoidea</taxon>
        <taxon>Pipidae</taxon>
        <taxon>Xenopodinae</taxon>
        <taxon>Xenopus</taxon>
        <taxon>Xenopus</taxon>
    </lineage>
</organism>
<dbReference type="InterPro" id="IPR036028">
    <property type="entry name" value="SH3-like_dom_sf"/>
</dbReference>
<evidence type="ECO:0000256" key="6">
    <source>
        <dbReference type="ARBA" id="ARBA00023242"/>
    </source>
</evidence>
<dbReference type="GO" id="GO:0005634">
    <property type="term" value="C:nucleus"/>
    <property type="evidence" value="ECO:0007669"/>
    <property type="project" value="UniProtKB-SubCell"/>
</dbReference>
<evidence type="ECO:0000256" key="1">
    <source>
        <dbReference type="ARBA" id="ARBA00004123"/>
    </source>
</evidence>
<protein>
    <recommendedName>
        <fullName evidence="11">SH3 domain-containing protein</fullName>
    </recommendedName>
</protein>
<dbReference type="Proteomes" id="UP000694892">
    <property type="component" value="Chromosome 8S"/>
</dbReference>
<evidence type="ECO:0000313" key="13">
    <source>
        <dbReference type="Proteomes" id="UP000694892"/>
    </source>
</evidence>
<evidence type="ECO:0000256" key="4">
    <source>
        <dbReference type="ARBA" id="ARBA00022737"/>
    </source>
</evidence>
<keyword evidence="9" id="KW-0175">Coiled coil</keyword>
<dbReference type="FunFam" id="1.25.40.20:FF:000008">
    <property type="entry name" value="Apoptosis-stimulating of p53 protein 2 isoform 1"/>
    <property type="match status" value="1"/>
</dbReference>
<feature type="compositionally biased region" description="Polar residues" evidence="10">
    <location>
        <begin position="315"/>
        <end position="327"/>
    </location>
</feature>
<dbReference type="AlphaFoldDB" id="A0A974C1T4"/>
<keyword evidence="4" id="KW-0677">Repeat</keyword>
<dbReference type="InterPro" id="IPR001452">
    <property type="entry name" value="SH3_domain"/>
</dbReference>
<dbReference type="Pfam" id="PF12796">
    <property type="entry name" value="Ank_2"/>
    <property type="match status" value="1"/>
</dbReference>
<dbReference type="PRINTS" id="PR00452">
    <property type="entry name" value="SH3DOMAIN"/>
</dbReference>
<evidence type="ECO:0000256" key="9">
    <source>
        <dbReference type="SAM" id="Coils"/>
    </source>
</evidence>
<evidence type="ECO:0000256" key="10">
    <source>
        <dbReference type="SAM" id="MobiDB-lite"/>
    </source>
</evidence>
<feature type="region of interest" description="Disordered" evidence="10">
    <location>
        <begin position="655"/>
        <end position="678"/>
    </location>
</feature>
<dbReference type="PANTHER" id="PTHR24131:SF5">
    <property type="entry name" value="APOPTOSIS-STIMULATING OF P53 PROTEIN 1"/>
    <property type="match status" value="1"/>
</dbReference>
<accession>A0A974C1T4</accession>
<feature type="compositionally biased region" description="Polar residues" evidence="10">
    <location>
        <begin position="350"/>
        <end position="368"/>
    </location>
</feature>
<dbReference type="SUPFAM" id="SSF48403">
    <property type="entry name" value="Ankyrin repeat"/>
    <property type="match status" value="1"/>
</dbReference>
<dbReference type="PROSITE" id="PS50088">
    <property type="entry name" value="ANK_REPEAT"/>
    <property type="match status" value="2"/>
</dbReference>
<dbReference type="GO" id="GO:0002039">
    <property type="term" value="F:p53 binding"/>
    <property type="evidence" value="ECO:0007669"/>
    <property type="project" value="InterPro"/>
</dbReference>
<dbReference type="Gene3D" id="1.25.40.20">
    <property type="entry name" value="Ankyrin repeat-containing domain"/>
    <property type="match status" value="1"/>
</dbReference>
<dbReference type="PROSITE" id="PS50297">
    <property type="entry name" value="ANK_REP_REGION"/>
    <property type="match status" value="2"/>
</dbReference>
<feature type="domain" description="SH3" evidence="11">
    <location>
        <begin position="864"/>
        <end position="926"/>
    </location>
</feature>
<feature type="compositionally biased region" description="Low complexity" evidence="10">
    <location>
        <begin position="661"/>
        <end position="673"/>
    </location>
</feature>
<dbReference type="SUPFAM" id="SSF50044">
    <property type="entry name" value="SH3-domain"/>
    <property type="match status" value="1"/>
</dbReference>
<feature type="repeat" description="ANK" evidence="7">
    <location>
        <begin position="798"/>
        <end position="830"/>
    </location>
</feature>
<dbReference type="PROSITE" id="PS50002">
    <property type="entry name" value="SH3"/>
    <property type="match status" value="1"/>
</dbReference>
<reference evidence="13" key="1">
    <citation type="journal article" date="2016" name="Nature">
        <title>Genome evolution in the allotetraploid frog Xenopus laevis.</title>
        <authorList>
            <person name="Session A.M."/>
            <person name="Uno Y."/>
            <person name="Kwon T."/>
            <person name="Chapman J.A."/>
            <person name="Toyoda A."/>
            <person name="Takahashi S."/>
            <person name="Fukui A."/>
            <person name="Hikosaka A."/>
            <person name="Suzuki A."/>
            <person name="Kondo M."/>
            <person name="van Heeringen S.J."/>
            <person name="Quigley I."/>
            <person name="Heinz S."/>
            <person name="Ogino H."/>
            <person name="Ochi H."/>
            <person name="Hellsten U."/>
            <person name="Lyons J.B."/>
            <person name="Simakov O."/>
            <person name="Putnam N."/>
            <person name="Stites J."/>
            <person name="Kuroki Y."/>
            <person name="Tanaka T."/>
            <person name="Michiue T."/>
            <person name="Watanabe M."/>
            <person name="Bogdanovic O."/>
            <person name="Lister R."/>
            <person name="Georgiou G."/>
            <person name="Paranjpe S.S."/>
            <person name="van Kruijsbergen I."/>
            <person name="Shu S."/>
            <person name="Carlson J."/>
            <person name="Kinoshita T."/>
            <person name="Ohta Y."/>
            <person name="Mawaribuchi S."/>
            <person name="Jenkins J."/>
            <person name="Grimwood J."/>
            <person name="Schmutz J."/>
            <person name="Mitros T."/>
            <person name="Mozaffari S.V."/>
            <person name="Suzuki Y."/>
            <person name="Haramoto Y."/>
            <person name="Yamamoto T.S."/>
            <person name="Takagi C."/>
            <person name="Heald R."/>
            <person name="Miller K."/>
            <person name="Haudenschild C."/>
            <person name="Kitzman J."/>
            <person name="Nakayama T."/>
            <person name="Izutsu Y."/>
            <person name="Robert J."/>
            <person name="Fortriede J."/>
            <person name="Burns K."/>
            <person name="Lotay V."/>
            <person name="Karimi K."/>
            <person name="Yasuoka Y."/>
            <person name="Dichmann D.S."/>
            <person name="Flajnik M.F."/>
            <person name="Houston D.W."/>
            <person name="Shendure J."/>
            <person name="DuPasquier L."/>
            <person name="Vize P.D."/>
            <person name="Zorn A.M."/>
            <person name="Ito M."/>
            <person name="Marcotte E.M."/>
            <person name="Wallingford J.B."/>
            <person name="Ito Y."/>
            <person name="Asashima M."/>
            <person name="Ueno N."/>
            <person name="Matsuda Y."/>
            <person name="Veenstra G.J."/>
            <person name="Fujiyama A."/>
            <person name="Harland R.M."/>
            <person name="Taira M."/>
            <person name="Rokhsar D.S."/>
        </authorList>
    </citation>
    <scope>NUCLEOTIDE SEQUENCE [LARGE SCALE GENOMIC DNA]</scope>
    <source>
        <strain evidence="13">J</strain>
    </source>
</reference>
<dbReference type="InterPro" id="IPR047163">
    <property type="entry name" value="ASPP1/2"/>
</dbReference>